<accession>A0A4Y7SCZ7</accession>
<gene>
    <name evidence="1" type="ORF">FA13DRAFT_344882</name>
</gene>
<evidence type="ECO:0000313" key="2">
    <source>
        <dbReference type="Proteomes" id="UP000298030"/>
    </source>
</evidence>
<dbReference type="EMBL" id="QPFP01000184">
    <property type="protein sequence ID" value="TEB19566.1"/>
    <property type="molecule type" value="Genomic_DNA"/>
</dbReference>
<comment type="caution">
    <text evidence="1">The sequence shown here is derived from an EMBL/GenBank/DDBJ whole genome shotgun (WGS) entry which is preliminary data.</text>
</comment>
<sequence length="119" mass="13176">MSSSSATPINVNLGDPSMVNILSNLVKDIAKSKKRPLSVHIFNHPSNEYERGTRRITEGVAVRSVLSLLSLHFDRIRTFVVHTELRSSLGGVAERVRGHAVAERISMYHDIDDTARTPA</sequence>
<dbReference type="Proteomes" id="UP000298030">
    <property type="component" value="Unassembled WGS sequence"/>
</dbReference>
<keyword evidence="2" id="KW-1185">Reference proteome</keyword>
<organism evidence="1 2">
    <name type="scientific">Coprinellus micaceus</name>
    <name type="common">Glistening ink-cap mushroom</name>
    <name type="synonym">Coprinus micaceus</name>
    <dbReference type="NCBI Taxonomy" id="71717"/>
    <lineage>
        <taxon>Eukaryota</taxon>
        <taxon>Fungi</taxon>
        <taxon>Dikarya</taxon>
        <taxon>Basidiomycota</taxon>
        <taxon>Agaricomycotina</taxon>
        <taxon>Agaricomycetes</taxon>
        <taxon>Agaricomycetidae</taxon>
        <taxon>Agaricales</taxon>
        <taxon>Agaricineae</taxon>
        <taxon>Psathyrellaceae</taxon>
        <taxon>Coprinellus</taxon>
    </lineage>
</organism>
<evidence type="ECO:0000313" key="1">
    <source>
        <dbReference type="EMBL" id="TEB19566.1"/>
    </source>
</evidence>
<name>A0A4Y7SCZ7_COPMI</name>
<proteinExistence type="predicted"/>
<dbReference type="AlphaFoldDB" id="A0A4Y7SCZ7"/>
<protein>
    <submittedName>
        <fullName evidence="1">Uncharacterized protein</fullName>
    </submittedName>
</protein>
<reference evidence="1 2" key="1">
    <citation type="journal article" date="2019" name="Nat. Ecol. Evol.">
        <title>Megaphylogeny resolves global patterns of mushroom evolution.</title>
        <authorList>
            <person name="Varga T."/>
            <person name="Krizsan K."/>
            <person name="Foldi C."/>
            <person name="Dima B."/>
            <person name="Sanchez-Garcia M."/>
            <person name="Sanchez-Ramirez S."/>
            <person name="Szollosi G.J."/>
            <person name="Szarkandi J.G."/>
            <person name="Papp V."/>
            <person name="Albert L."/>
            <person name="Andreopoulos W."/>
            <person name="Angelini C."/>
            <person name="Antonin V."/>
            <person name="Barry K.W."/>
            <person name="Bougher N.L."/>
            <person name="Buchanan P."/>
            <person name="Buyck B."/>
            <person name="Bense V."/>
            <person name="Catcheside P."/>
            <person name="Chovatia M."/>
            <person name="Cooper J."/>
            <person name="Damon W."/>
            <person name="Desjardin D."/>
            <person name="Finy P."/>
            <person name="Geml J."/>
            <person name="Haridas S."/>
            <person name="Hughes K."/>
            <person name="Justo A."/>
            <person name="Karasinski D."/>
            <person name="Kautmanova I."/>
            <person name="Kiss B."/>
            <person name="Kocsube S."/>
            <person name="Kotiranta H."/>
            <person name="LaButti K.M."/>
            <person name="Lechner B.E."/>
            <person name="Liimatainen K."/>
            <person name="Lipzen A."/>
            <person name="Lukacs Z."/>
            <person name="Mihaltcheva S."/>
            <person name="Morgado L.N."/>
            <person name="Niskanen T."/>
            <person name="Noordeloos M.E."/>
            <person name="Ohm R.A."/>
            <person name="Ortiz-Santana B."/>
            <person name="Ovrebo C."/>
            <person name="Racz N."/>
            <person name="Riley R."/>
            <person name="Savchenko A."/>
            <person name="Shiryaev A."/>
            <person name="Soop K."/>
            <person name="Spirin V."/>
            <person name="Szebenyi C."/>
            <person name="Tomsovsky M."/>
            <person name="Tulloss R.E."/>
            <person name="Uehling J."/>
            <person name="Grigoriev I.V."/>
            <person name="Vagvolgyi C."/>
            <person name="Papp T."/>
            <person name="Martin F.M."/>
            <person name="Miettinen O."/>
            <person name="Hibbett D.S."/>
            <person name="Nagy L.G."/>
        </authorList>
    </citation>
    <scope>NUCLEOTIDE SEQUENCE [LARGE SCALE GENOMIC DNA]</scope>
    <source>
        <strain evidence="1 2">FP101781</strain>
    </source>
</reference>